<dbReference type="AlphaFoldDB" id="A0AAV1K3Z5"/>
<dbReference type="InterPro" id="IPR019179">
    <property type="entry name" value="CC149"/>
</dbReference>
<dbReference type="Proteomes" id="UP001497472">
    <property type="component" value="Unassembled WGS sequence"/>
</dbReference>
<evidence type="ECO:0000256" key="1">
    <source>
        <dbReference type="ARBA" id="ARBA00005872"/>
    </source>
</evidence>
<accession>A0AAV1K3Z5</accession>
<feature type="coiled-coil region" evidence="3">
    <location>
        <begin position="103"/>
        <end position="181"/>
    </location>
</feature>
<dbReference type="Pfam" id="PF09789">
    <property type="entry name" value="CC149"/>
    <property type="match status" value="1"/>
</dbReference>
<evidence type="ECO:0008006" key="6">
    <source>
        <dbReference type="Google" id="ProtNLM"/>
    </source>
</evidence>
<name>A0AAV1K3Z5_9NEOP</name>
<keyword evidence="5" id="KW-1185">Reference proteome</keyword>
<sequence length="426" mass="48870">MFVNKIVKVQFPDQQIDDYVLENSVLKSKLQSKIDALSIMSRELDKCCMDRDKYKTLVEQMKCKKVDIDNIPSSNKYAPTNTISGGEIVAKTKEHNTMLKLEVETLQSKLDEAHGDIVALRKQLQKSTADHSDGKTFSPVENISIDFEHLLQELERVQKENRQVQMDYRAALDEKEELMSDRNYYKSKVQQLNHQISFLLTNRGKELAESNGKSLLDIDALVMENKYLHETITQLQVEKEIVKRALTKYKALLDSRSKNNMINLRNDFADVMTQQQVREYLSNNSKTGLKRTSVTELKSLCLGLFEALNDKSIALQHQRKTNQILANRISELEKTMENWCNGQKVIPIFPSQMLMEDSFNDSTSVHSDEYGKNEKDQFIKESFNPNNSGVTNGECDISCEKNLSKIVLPEDLQQLVREALAELKST</sequence>
<proteinExistence type="inferred from homology"/>
<dbReference type="PANTHER" id="PTHR21682:SF2">
    <property type="entry name" value="COILED-COIL DOMAIN-CONTAINING PROTEIN 149"/>
    <property type="match status" value="1"/>
</dbReference>
<dbReference type="EMBL" id="CAVLEF010000280">
    <property type="protein sequence ID" value="CAK1555339.1"/>
    <property type="molecule type" value="Genomic_DNA"/>
</dbReference>
<gene>
    <name evidence="4" type="ORF">LNINA_LOCUS14162</name>
</gene>
<evidence type="ECO:0000313" key="5">
    <source>
        <dbReference type="Proteomes" id="UP001497472"/>
    </source>
</evidence>
<evidence type="ECO:0000313" key="4">
    <source>
        <dbReference type="EMBL" id="CAK1555339.1"/>
    </source>
</evidence>
<protein>
    <recommendedName>
        <fullName evidence="6">Coiled-coil domain-containing protein 149</fullName>
    </recommendedName>
</protein>
<dbReference type="PANTHER" id="PTHR21682">
    <property type="entry name" value="COILED-COIL DOMAIN-CONTAINING PROTEIN 149"/>
    <property type="match status" value="1"/>
</dbReference>
<evidence type="ECO:0000256" key="2">
    <source>
        <dbReference type="ARBA" id="ARBA00023054"/>
    </source>
</evidence>
<reference evidence="4 5" key="1">
    <citation type="submission" date="2023-11" db="EMBL/GenBank/DDBJ databases">
        <authorList>
            <person name="Okamura Y."/>
        </authorList>
    </citation>
    <scope>NUCLEOTIDE SEQUENCE [LARGE SCALE GENOMIC DNA]</scope>
</reference>
<comment type="similarity">
    <text evidence="1">Belongs to the CCDC149 family.</text>
</comment>
<keyword evidence="2 3" id="KW-0175">Coiled coil</keyword>
<evidence type="ECO:0000256" key="3">
    <source>
        <dbReference type="SAM" id="Coils"/>
    </source>
</evidence>
<comment type="caution">
    <text evidence="4">The sequence shown here is derived from an EMBL/GenBank/DDBJ whole genome shotgun (WGS) entry which is preliminary data.</text>
</comment>
<organism evidence="4 5">
    <name type="scientific">Leptosia nina</name>
    <dbReference type="NCBI Taxonomy" id="320188"/>
    <lineage>
        <taxon>Eukaryota</taxon>
        <taxon>Metazoa</taxon>
        <taxon>Ecdysozoa</taxon>
        <taxon>Arthropoda</taxon>
        <taxon>Hexapoda</taxon>
        <taxon>Insecta</taxon>
        <taxon>Pterygota</taxon>
        <taxon>Neoptera</taxon>
        <taxon>Endopterygota</taxon>
        <taxon>Lepidoptera</taxon>
        <taxon>Glossata</taxon>
        <taxon>Ditrysia</taxon>
        <taxon>Papilionoidea</taxon>
        <taxon>Pieridae</taxon>
        <taxon>Pierinae</taxon>
        <taxon>Leptosia</taxon>
    </lineage>
</organism>